<feature type="transmembrane region" description="Helical" evidence="2">
    <location>
        <begin position="168"/>
        <end position="195"/>
    </location>
</feature>
<dbReference type="InterPro" id="IPR005134">
    <property type="entry name" value="UPF0114"/>
</dbReference>
<accession>B9R7N0</accession>
<keyword evidence="2" id="KW-0812">Transmembrane</keyword>
<dbReference type="GO" id="GO:0009941">
    <property type="term" value="C:chloroplast envelope"/>
    <property type="evidence" value="ECO:0000318"/>
    <property type="project" value="GO_Central"/>
</dbReference>
<evidence type="ECO:0000313" key="3">
    <source>
        <dbReference type="EMBL" id="EEF52510.1"/>
    </source>
</evidence>
<dbReference type="AlphaFoldDB" id="B9R7N0"/>
<name>B9R7N0_RICCO</name>
<sequence>MTTTRMLPSYRPMHHVHPPGLASSSVSTVKCIGKTSGLGGEKMVSSGDCDKKKPKIAVKASVATTKSLITAEQVVDRGLIDLASLLAIVGNALVKVLRPAVKRRQWKLQAQMLLEKAVLDCRFFTLLAVGGSLLSSVLCFVEGCFLILESYFHYFSSLSHSSDQGHIVQLLIEAIDMYLVGTAMLIFGVGLYAIFVGSKGSKGNGQWLPESNLFGLFYLKTLPTWVQVESVSQAKSRIGHAVMMILQVGLLEKFKNIPVVTSLDLACFAGAIMFSSACIFLLLKLSVGGIAGDSR</sequence>
<gene>
    <name evidence="3" type="ORF">RCOM_1593310</name>
</gene>
<dbReference type="PANTHER" id="PTHR31721">
    <property type="entry name" value="OS06G0710300 PROTEIN"/>
    <property type="match status" value="1"/>
</dbReference>
<dbReference type="EMBL" id="EQ973772">
    <property type="protein sequence ID" value="EEF52510.1"/>
    <property type="molecule type" value="Genomic_DNA"/>
</dbReference>
<dbReference type="PANTHER" id="PTHR31721:SF3">
    <property type="entry name" value="EXPRESSED PROTEIN"/>
    <property type="match status" value="1"/>
</dbReference>
<keyword evidence="2" id="KW-0472">Membrane</keyword>
<dbReference type="InParanoid" id="B9R7N0"/>
<evidence type="ECO:0000256" key="1">
    <source>
        <dbReference type="SAM" id="MobiDB-lite"/>
    </source>
</evidence>
<feature type="region of interest" description="Disordered" evidence="1">
    <location>
        <begin position="1"/>
        <end position="21"/>
    </location>
</feature>
<dbReference type="KEGG" id="rcu:8260922"/>
<dbReference type="Proteomes" id="UP000008311">
    <property type="component" value="Unassembled WGS sequence"/>
</dbReference>
<evidence type="ECO:0000313" key="4">
    <source>
        <dbReference type="Proteomes" id="UP000008311"/>
    </source>
</evidence>
<dbReference type="OrthoDB" id="1912077at2759"/>
<feature type="transmembrane region" description="Helical" evidence="2">
    <location>
        <begin position="263"/>
        <end position="283"/>
    </location>
</feature>
<keyword evidence="4" id="KW-1185">Reference proteome</keyword>
<reference evidence="4" key="1">
    <citation type="journal article" date="2010" name="Nat. Biotechnol.">
        <title>Draft genome sequence of the oilseed species Ricinus communis.</title>
        <authorList>
            <person name="Chan A.P."/>
            <person name="Crabtree J."/>
            <person name="Zhao Q."/>
            <person name="Lorenzi H."/>
            <person name="Orvis J."/>
            <person name="Puiu D."/>
            <person name="Melake-Berhan A."/>
            <person name="Jones K.M."/>
            <person name="Redman J."/>
            <person name="Chen G."/>
            <person name="Cahoon E.B."/>
            <person name="Gedil M."/>
            <person name="Stanke M."/>
            <person name="Haas B.J."/>
            <person name="Wortman J.R."/>
            <person name="Fraser-Liggett C.M."/>
            <person name="Ravel J."/>
            <person name="Rabinowicz P.D."/>
        </authorList>
    </citation>
    <scope>NUCLEOTIDE SEQUENCE [LARGE SCALE GENOMIC DNA]</scope>
    <source>
        <strain evidence="4">cv. Hale</strain>
    </source>
</reference>
<dbReference type="eggNOG" id="ENOG502QV14">
    <property type="taxonomic scope" value="Eukaryota"/>
</dbReference>
<keyword evidence="2" id="KW-1133">Transmembrane helix</keyword>
<evidence type="ECO:0000256" key="2">
    <source>
        <dbReference type="SAM" id="Phobius"/>
    </source>
</evidence>
<feature type="transmembrane region" description="Helical" evidence="2">
    <location>
        <begin position="122"/>
        <end position="148"/>
    </location>
</feature>
<dbReference type="Pfam" id="PF03350">
    <property type="entry name" value="UPF0114"/>
    <property type="match status" value="1"/>
</dbReference>
<organism evidence="3 4">
    <name type="scientific">Ricinus communis</name>
    <name type="common">Castor bean</name>
    <dbReference type="NCBI Taxonomy" id="3988"/>
    <lineage>
        <taxon>Eukaryota</taxon>
        <taxon>Viridiplantae</taxon>
        <taxon>Streptophyta</taxon>
        <taxon>Embryophyta</taxon>
        <taxon>Tracheophyta</taxon>
        <taxon>Spermatophyta</taxon>
        <taxon>Magnoliopsida</taxon>
        <taxon>eudicotyledons</taxon>
        <taxon>Gunneridae</taxon>
        <taxon>Pentapetalae</taxon>
        <taxon>rosids</taxon>
        <taxon>fabids</taxon>
        <taxon>Malpighiales</taxon>
        <taxon>Euphorbiaceae</taxon>
        <taxon>Acalyphoideae</taxon>
        <taxon>Acalypheae</taxon>
        <taxon>Ricinus</taxon>
    </lineage>
</organism>
<dbReference type="OMA" id="QMPQKLH"/>
<protein>
    <submittedName>
        <fullName evidence="3">Uncharacterized protein</fullName>
    </submittedName>
</protein>
<proteinExistence type="predicted"/>